<feature type="chain" id="PRO_5003081080" description="Secreted protein" evidence="1">
    <location>
        <begin position="34"/>
        <end position="669"/>
    </location>
</feature>
<evidence type="ECO:0000313" key="3">
    <source>
        <dbReference type="Proteomes" id="UP000003986"/>
    </source>
</evidence>
<evidence type="ECO:0000313" key="2">
    <source>
        <dbReference type="EMBL" id="EFE72856.2"/>
    </source>
</evidence>
<evidence type="ECO:0000256" key="1">
    <source>
        <dbReference type="SAM" id="SignalP"/>
    </source>
</evidence>
<dbReference type="EMBL" id="DS999644">
    <property type="protein sequence ID" value="EFE72856.2"/>
    <property type="molecule type" value="Genomic_DNA"/>
</dbReference>
<dbReference type="Proteomes" id="UP000003986">
    <property type="component" value="Unassembled WGS sequence"/>
</dbReference>
<reference evidence="3" key="2">
    <citation type="submission" date="2008-12" db="EMBL/GenBank/DDBJ databases">
        <title>Annotation of Streptomyces roseosporus strain NRRL 15998.</title>
        <authorList>
            <consortium name="The Broad Institute Genome Sequencing Platform"/>
            <consortium name="Broad Institute Microbial Sequencing Center"/>
            <person name="Fischbach M."/>
            <person name="Ward D."/>
            <person name="Young S."/>
            <person name="Kodira C.D."/>
            <person name="Zeng Q."/>
            <person name="Koehrsen M."/>
            <person name="Godfrey P."/>
            <person name="Alvarado L."/>
            <person name="Berlin A.M."/>
            <person name="Borenstein D."/>
            <person name="Chen Z."/>
            <person name="Engels R."/>
            <person name="Freedman E."/>
            <person name="Gellesch M."/>
            <person name="Goldberg J."/>
            <person name="Griggs A."/>
            <person name="Gujja S."/>
            <person name="Heiman D.I."/>
            <person name="Hepburn T.A."/>
            <person name="Howarth C."/>
            <person name="Jen D."/>
            <person name="Larson L."/>
            <person name="Lewis B."/>
            <person name="Mehta T."/>
            <person name="Park D."/>
            <person name="Pearson M."/>
            <person name="Roberts A."/>
            <person name="Saif S."/>
            <person name="Shea T.D."/>
            <person name="Shenoy N."/>
            <person name="Sisk P."/>
            <person name="Stolte C."/>
            <person name="Sykes S.N."/>
            <person name="Walk T."/>
            <person name="White J."/>
            <person name="Yandava C."/>
            <person name="Straight P."/>
            <person name="Clardy J."/>
            <person name="Hung D."/>
            <person name="Kolter R."/>
            <person name="Mekalanos J."/>
            <person name="Walker S."/>
            <person name="Walsh C.T."/>
            <person name="Wieland B.L.C."/>
            <person name="Ilzarbe M."/>
            <person name="Galagan J."/>
            <person name="Nusbaum C."/>
            <person name="Birren B."/>
        </authorList>
    </citation>
    <scope>NUCLEOTIDE SEQUENCE [LARGE SCALE GENOMIC DNA]</scope>
    <source>
        <strain evidence="3">NRRL 15998</strain>
    </source>
</reference>
<dbReference type="InterPro" id="IPR006311">
    <property type="entry name" value="TAT_signal"/>
</dbReference>
<reference evidence="3" key="1">
    <citation type="submission" date="2008-10" db="EMBL/GenBank/DDBJ databases">
        <authorList>
            <person name="Molnar K."/>
        </authorList>
    </citation>
    <scope>NUCLEOTIDE SEQUENCE [LARGE SCALE GENOMIC DNA]</scope>
    <source>
        <strain evidence="3">NRRL 15998</strain>
    </source>
</reference>
<dbReference type="PROSITE" id="PS51318">
    <property type="entry name" value="TAT"/>
    <property type="match status" value="1"/>
</dbReference>
<dbReference type="InterPro" id="IPR015915">
    <property type="entry name" value="Kelch-typ_b-propeller"/>
</dbReference>
<dbReference type="InterPro" id="IPR015943">
    <property type="entry name" value="WD40/YVTN_repeat-like_dom_sf"/>
</dbReference>
<feature type="signal peptide" evidence="1">
    <location>
        <begin position="1"/>
        <end position="33"/>
    </location>
</feature>
<dbReference type="Gene3D" id="2.120.10.80">
    <property type="entry name" value="Kelch-type beta propeller"/>
    <property type="match status" value="1"/>
</dbReference>
<gene>
    <name evidence="2" type="ORF">SSGG_00222</name>
</gene>
<name>D6AH35_STRFL</name>
<keyword evidence="1" id="KW-0732">Signal</keyword>
<organism evidence="2 3">
    <name type="scientific">Streptomyces filamentosus NRRL 15998</name>
    <dbReference type="NCBI Taxonomy" id="457431"/>
    <lineage>
        <taxon>Bacteria</taxon>
        <taxon>Bacillati</taxon>
        <taxon>Actinomycetota</taxon>
        <taxon>Actinomycetes</taxon>
        <taxon>Kitasatosporales</taxon>
        <taxon>Streptomycetaceae</taxon>
        <taxon>Streptomyces</taxon>
    </lineage>
</organism>
<dbReference type="InterPro" id="IPR011047">
    <property type="entry name" value="Quinoprotein_ADH-like_sf"/>
</dbReference>
<evidence type="ECO:0008006" key="4">
    <source>
        <dbReference type="Google" id="ProtNLM"/>
    </source>
</evidence>
<proteinExistence type="predicted"/>
<dbReference type="SUPFAM" id="SSF50998">
    <property type="entry name" value="Quinoprotein alcohol dehydrogenase-like"/>
    <property type="match status" value="2"/>
</dbReference>
<dbReference type="AlphaFoldDB" id="D6AH35"/>
<sequence>MNHQHPGRRTVLRAGGLAGLAAAAGLAANPAAAAPAAARLPRIDDLGPAVSQFSLMSAVLTGDTVHIGSRNIEPVQIISVHLPTRKVVARTELSNGHSIQALAADDSGRYLYAGILQKASGDRPNLFRWDLSTPDEPAEPLGAIGDRDVRALAVAPDGVVYAVGGGSSGAPALWEYDPETGRISNVGTPDPRATLARAVAATRTHAFFGAGTTFNGGGDTSRAALYAYDRSAGTFTSIAPPEMLRDPSIRDLAVLGDRLAVSTAGSTEDAKVALMDLKDLSSYKIATSIGKVAKSFTMTGDTVHYANESGLLAYLPSANTVTPVAYDGPGLGEIWGVDSRAGKAVVTSAFGFVAEIDPARRTAAVIDLGTAGAPMAPQTVMGIAAGGGHVYVGGNATIARHTPGRDTVVKLRAPGEAKDAVVVNGILYTGQYNSEGIWCHDPRTGKTGQVAAFPSEQNRPLDVTFDEDTGLVLVGVQSDTEGGGALWTYHPRTGRQRSFADPVDEAQCVRGIASRNGVAFLGGDNTAPTGPRSTVVAFDPVAGRELWRIDPQQTAGTAALAVRGRHLYGLSRKGGLFVIDIPRRELIHRADVTSVSNGFAALVTNRGVVYGVSDTTVFRFHPRTFAVSVVVPDIDGGWYSGAHITNDEHGRLYTMRGRNLVRITDRPGH</sequence>
<protein>
    <recommendedName>
        <fullName evidence="4">Secreted protein</fullName>
    </recommendedName>
</protein>
<dbReference type="Gene3D" id="2.130.10.10">
    <property type="entry name" value="YVTN repeat-like/Quinoprotein amine dehydrogenase"/>
    <property type="match status" value="1"/>
</dbReference>
<dbReference type="RefSeq" id="WP_006122799.1">
    <property type="nucleotide sequence ID" value="NZ_DS999644.1"/>
</dbReference>
<accession>D6AH35</accession>